<feature type="chain" id="PRO_5034046959" description="CBM1 domain-containing protein" evidence="5">
    <location>
        <begin position="18"/>
        <end position="561"/>
    </location>
</feature>
<dbReference type="InterPro" id="IPR035971">
    <property type="entry name" value="CBD_sf"/>
</dbReference>
<dbReference type="GO" id="GO:0006680">
    <property type="term" value="P:glucosylceramide catabolic process"/>
    <property type="evidence" value="ECO:0007669"/>
    <property type="project" value="TreeGrafter"/>
</dbReference>
<dbReference type="Gene3D" id="2.60.40.1180">
    <property type="entry name" value="Golgi alpha-mannosidase II"/>
    <property type="match status" value="1"/>
</dbReference>
<sequence>MFRLYTSLALAAQIALGSELHRAVPDAQLPRATAEVYPRAAAVAVTVNLGTTYQVMDGFGTSEAFGRATNVYDASATAQTAALDYMFNPTTGAGFSILRNRIGNGNTASDSIEPTAPSSSSATPSYQWDGFDSAQVWLTQKALTYGVKYIYADAWGAPYFMKTNNNEGNGGYLCGVTGQSCSSGNWLQAYANFLAQYIKYYQSEGINVTHVGFLNEPEFAASYSSMLSNGQQAADFIKVLHPTLASAGLSSVQIACCDSEGWQNQKTMTAAMISAGVDSEIGIITSHSYTSQPDTAVSTSHKVWMTEYADLNGSWNTNWYSSGIMGEGFYWAQLIYKGIVNAGLSAYIYWEGKCQVIFECFLCLTVSLQARRPDGNTVTPSARLWAMAQWSRYVRPGAVRTATTSGSSSLLTSAFKNTDGTLSIQVLNTATSSQAVTITVSGGSFSSVAAFSSTQANGGKPTSLSATLSSGVVSTTVSGSSMTTFVLSGSGGGGGSSSSTSISSSTSSTPTVTSPTSTISTPPPPTQTEYGQCGGIGWTGPTSCASPYTCHVLNPYFSQCL</sequence>
<dbReference type="PROSITE" id="PS51164">
    <property type="entry name" value="CBM1_2"/>
    <property type="match status" value="1"/>
</dbReference>
<evidence type="ECO:0000256" key="5">
    <source>
        <dbReference type="SAM" id="SignalP"/>
    </source>
</evidence>
<evidence type="ECO:0000259" key="6">
    <source>
        <dbReference type="PROSITE" id="PS51164"/>
    </source>
</evidence>
<dbReference type="Gene3D" id="3.20.20.80">
    <property type="entry name" value="Glycosidases"/>
    <property type="match status" value="1"/>
</dbReference>
<feature type="compositionally biased region" description="Low complexity" evidence="4">
    <location>
        <begin position="497"/>
        <end position="520"/>
    </location>
</feature>
<dbReference type="SUPFAM" id="SSF57180">
    <property type="entry name" value="Cellulose-binding domain"/>
    <property type="match status" value="1"/>
</dbReference>
<dbReference type="PROSITE" id="PS00562">
    <property type="entry name" value="CBM1_1"/>
    <property type="match status" value="1"/>
</dbReference>
<dbReference type="SUPFAM" id="SSF51011">
    <property type="entry name" value="Glycosyl hydrolase domain"/>
    <property type="match status" value="1"/>
</dbReference>
<keyword evidence="8" id="KW-1185">Reference proteome</keyword>
<dbReference type="SMART" id="SM00236">
    <property type="entry name" value="fCBD"/>
    <property type="match status" value="1"/>
</dbReference>
<dbReference type="PANTHER" id="PTHR11069">
    <property type="entry name" value="GLUCOSYLCERAMIDASE"/>
    <property type="match status" value="1"/>
</dbReference>
<evidence type="ECO:0000256" key="1">
    <source>
        <dbReference type="ARBA" id="ARBA00005382"/>
    </source>
</evidence>
<gene>
    <name evidence="7" type="ORF">D9757_006921</name>
</gene>
<dbReference type="InterPro" id="IPR017853">
    <property type="entry name" value="GH"/>
</dbReference>
<dbReference type="OrthoDB" id="2012278at2759"/>
<dbReference type="InterPro" id="IPR013780">
    <property type="entry name" value="Glyco_hydro_b"/>
</dbReference>
<dbReference type="InterPro" id="IPR000254">
    <property type="entry name" value="CBD"/>
</dbReference>
<protein>
    <recommendedName>
        <fullName evidence="6">CBM1 domain-containing protein</fullName>
    </recommendedName>
</protein>
<evidence type="ECO:0000313" key="8">
    <source>
        <dbReference type="Proteomes" id="UP000518752"/>
    </source>
</evidence>
<name>A0A8H5HII6_9AGAR</name>
<dbReference type="Proteomes" id="UP000518752">
    <property type="component" value="Unassembled WGS sequence"/>
</dbReference>
<dbReference type="Pfam" id="PF02057">
    <property type="entry name" value="Glyco_hydro_59"/>
    <property type="match status" value="1"/>
</dbReference>
<dbReference type="Pfam" id="PF17189">
    <property type="entry name" value="Glyco_hydro_30C"/>
    <property type="match status" value="1"/>
</dbReference>
<organism evidence="7 8">
    <name type="scientific">Collybiopsis confluens</name>
    <dbReference type="NCBI Taxonomy" id="2823264"/>
    <lineage>
        <taxon>Eukaryota</taxon>
        <taxon>Fungi</taxon>
        <taxon>Dikarya</taxon>
        <taxon>Basidiomycota</taxon>
        <taxon>Agaricomycotina</taxon>
        <taxon>Agaricomycetes</taxon>
        <taxon>Agaricomycetidae</taxon>
        <taxon>Agaricales</taxon>
        <taxon>Marasmiineae</taxon>
        <taxon>Omphalotaceae</taxon>
        <taxon>Collybiopsis</taxon>
    </lineage>
</organism>
<dbReference type="Pfam" id="PF00734">
    <property type="entry name" value="CBM_1"/>
    <property type="match status" value="1"/>
</dbReference>
<dbReference type="InterPro" id="IPR049161">
    <property type="entry name" value="GH59_cat"/>
</dbReference>
<dbReference type="GO" id="GO:0004348">
    <property type="term" value="F:glucosylceramidase activity"/>
    <property type="evidence" value="ECO:0007669"/>
    <property type="project" value="InterPro"/>
</dbReference>
<evidence type="ECO:0000256" key="3">
    <source>
        <dbReference type="ARBA" id="ARBA00022801"/>
    </source>
</evidence>
<evidence type="ECO:0000256" key="4">
    <source>
        <dbReference type="SAM" id="MobiDB-lite"/>
    </source>
</evidence>
<dbReference type="AlphaFoldDB" id="A0A8H5HII6"/>
<accession>A0A8H5HII6</accession>
<dbReference type="SUPFAM" id="SSF51445">
    <property type="entry name" value="(Trans)glycosidases"/>
    <property type="match status" value="1"/>
</dbReference>
<keyword evidence="2 5" id="KW-0732">Signal</keyword>
<keyword evidence="3" id="KW-0378">Hydrolase</keyword>
<comment type="similarity">
    <text evidence="1">Belongs to the glycosyl hydrolase 30 family.</text>
</comment>
<dbReference type="GO" id="GO:0016020">
    <property type="term" value="C:membrane"/>
    <property type="evidence" value="ECO:0007669"/>
    <property type="project" value="GOC"/>
</dbReference>
<dbReference type="EMBL" id="JAACJN010000045">
    <property type="protein sequence ID" value="KAF5384018.1"/>
    <property type="molecule type" value="Genomic_DNA"/>
</dbReference>
<evidence type="ECO:0000313" key="7">
    <source>
        <dbReference type="EMBL" id="KAF5384018.1"/>
    </source>
</evidence>
<dbReference type="InterPro" id="IPR001139">
    <property type="entry name" value="Glyco_hydro_30"/>
</dbReference>
<feature type="region of interest" description="Disordered" evidence="4">
    <location>
        <begin position="488"/>
        <end position="527"/>
    </location>
</feature>
<feature type="signal peptide" evidence="5">
    <location>
        <begin position="1"/>
        <end position="17"/>
    </location>
</feature>
<proteinExistence type="inferred from homology"/>
<feature type="domain" description="CBM1" evidence="6">
    <location>
        <begin position="525"/>
        <end position="561"/>
    </location>
</feature>
<dbReference type="GO" id="GO:0005975">
    <property type="term" value="P:carbohydrate metabolic process"/>
    <property type="evidence" value="ECO:0007669"/>
    <property type="project" value="InterPro"/>
</dbReference>
<dbReference type="GO" id="GO:0005576">
    <property type="term" value="C:extracellular region"/>
    <property type="evidence" value="ECO:0007669"/>
    <property type="project" value="InterPro"/>
</dbReference>
<dbReference type="GO" id="GO:0030248">
    <property type="term" value="F:cellulose binding"/>
    <property type="evidence" value="ECO:0007669"/>
    <property type="project" value="InterPro"/>
</dbReference>
<reference evidence="7 8" key="1">
    <citation type="journal article" date="2020" name="ISME J.">
        <title>Uncovering the hidden diversity of litter-decomposition mechanisms in mushroom-forming fungi.</title>
        <authorList>
            <person name="Floudas D."/>
            <person name="Bentzer J."/>
            <person name="Ahren D."/>
            <person name="Johansson T."/>
            <person name="Persson P."/>
            <person name="Tunlid A."/>
        </authorList>
    </citation>
    <scope>NUCLEOTIDE SEQUENCE [LARGE SCALE GENOMIC DNA]</scope>
    <source>
        <strain evidence="7 8">CBS 406.79</strain>
    </source>
</reference>
<evidence type="ECO:0000256" key="2">
    <source>
        <dbReference type="ARBA" id="ARBA00022729"/>
    </source>
</evidence>
<dbReference type="InterPro" id="IPR033452">
    <property type="entry name" value="GH30_C"/>
</dbReference>
<comment type="caution">
    <text evidence="7">The sequence shown here is derived from an EMBL/GenBank/DDBJ whole genome shotgun (WGS) entry which is preliminary data.</text>
</comment>
<dbReference type="PANTHER" id="PTHR11069:SF23">
    <property type="entry name" value="LYSOSOMAL ACID GLUCOSYLCERAMIDASE"/>
    <property type="match status" value="1"/>
</dbReference>